<dbReference type="SUPFAM" id="SSF53067">
    <property type="entry name" value="Actin-like ATPase domain"/>
    <property type="match status" value="2"/>
</dbReference>
<dbReference type="PANTHER" id="PTHR19375">
    <property type="entry name" value="HEAT SHOCK PROTEIN 70KDA"/>
    <property type="match status" value="1"/>
</dbReference>
<dbReference type="EMBL" id="CP001804">
    <property type="protein sequence ID" value="ACY12883.1"/>
    <property type="molecule type" value="Genomic_DNA"/>
</dbReference>
<keyword evidence="2" id="KW-0547">Nucleotide-binding</keyword>
<dbReference type="InterPro" id="IPR029047">
    <property type="entry name" value="HSP70_peptide-bd_sf"/>
</dbReference>
<evidence type="ECO:0000313" key="6">
    <source>
        <dbReference type="Proteomes" id="UP000001880"/>
    </source>
</evidence>
<keyword evidence="5" id="KW-0346">Stress response</keyword>
<evidence type="ECO:0000256" key="1">
    <source>
        <dbReference type="ARBA" id="ARBA00007381"/>
    </source>
</evidence>
<dbReference type="SUPFAM" id="SSF100920">
    <property type="entry name" value="Heat shock protein 70kD (HSP70), peptide-binding domain"/>
    <property type="match status" value="1"/>
</dbReference>
<dbReference type="PROSITE" id="PS00329">
    <property type="entry name" value="HSP70_2"/>
    <property type="match status" value="1"/>
</dbReference>
<dbReference type="HOGENOM" id="CLU_017261_0_0_7"/>
<dbReference type="GO" id="GO:0140662">
    <property type="term" value="F:ATP-dependent protein folding chaperone"/>
    <property type="evidence" value="ECO:0007669"/>
    <property type="project" value="InterPro"/>
</dbReference>
<dbReference type="Gene3D" id="3.30.420.40">
    <property type="match status" value="2"/>
</dbReference>
<proteinExistence type="inferred from homology"/>
<dbReference type="InterPro" id="IPR018181">
    <property type="entry name" value="Heat_shock_70_CS"/>
</dbReference>
<dbReference type="Pfam" id="PF00012">
    <property type="entry name" value="HSP70"/>
    <property type="match status" value="1"/>
</dbReference>
<name>D0LHM1_HALO1</name>
<dbReference type="CDD" id="cd24029">
    <property type="entry name" value="ASKHA_NBD_HSP70_DnaK_HscA_HscC"/>
    <property type="match status" value="1"/>
</dbReference>
<evidence type="ECO:0000256" key="4">
    <source>
        <dbReference type="ARBA" id="ARBA00023186"/>
    </source>
</evidence>
<dbReference type="PRINTS" id="PR00301">
    <property type="entry name" value="HEATSHOCK70"/>
</dbReference>
<dbReference type="InterPro" id="IPR043129">
    <property type="entry name" value="ATPase_NBD"/>
</dbReference>
<dbReference type="Proteomes" id="UP000001880">
    <property type="component" value="Chromosome"/>
</dbReference>
<dbReference type="Gene3D" id="2.60.34.10">
    <property type="entry name" value="Substrate Binding Domain Of DNAk, Chain A, domain 1"/>
    <property type="match status" value="1"/>
</dbReference>
<dbReference type="Gene3D" id="3.90.640.10">
    <property type="entry name" value="Actin, Chain A, domain 4"/>
    <property type="match status" value="1"/>
</dbReference>
<dbReference type="KEGG" id="hoh:Hoch_0242"/>
<gene>
    <name evidence="5" type="ordered locus">Hoch_0242</name>
</gene>
<protein>
    <submittedName>
        <fullName evidence="5">Heat shock protein 70</fullName>
    </submittedName>
</protein>
<evidence type="ECO:0000256" key="3">
    <source>
        <dbReference type="ARBA" id="ARBA00022840"/>
    </source>
</evidence>
<dbReference type="AlphaFoldDB" id="D0LHM1"/>
<dbReference type="STRING" id="502025.Hoch_0242"/>
<reference evidence="5 6" key="1">
    <citation type="journal article" date="2010" name="Stand. Genomic Sci.">
        <title>Complete genome sequence of Haliangium ochraceum type strain (SMP-2).</title>
        <authorList>
            <consortium name="US DOE Joint Genome Institute (JGI-PGF)"/>
            <person name="Ivanova N."/>
            <person name="Daum C."/>
            <person name="Lang E."/>
            <person name="Abt B."/>
            <person name="Kopitz M."/>
            <person name="Saunders E."/>
            <person name="Lapidus A."/>
            <person name="Lucas S."/>
            <person name="Glavina Del Rio T."/>
            <person name="Nolan M."/>
            <person name="Tice H."/>
            <person name="Copeland A."/>
            <person name="Cheng J.F."/>
            <person name="Chen F."/>
            <person name="Bruce D."/>
            <person name="Goodwin L."/>
            <person name="Pitluck S."/>
            <person name="Mavromatis K."/>
            <person name="Pati A."/>
            <person name="Mikhailova N."/>
            <person name="Chen A."/>
            <person name="Palaniappan K."/>
            <person name="Land M."/>
            <person name="Hauser L."/>
            <person name="Chang Y.J."/>
            <person name="Jeffries C.D."/>
            <person name="Detter J.C."/>
            <person name="Brettin T."/>
            <person name="Rohde M."/>
            <person name="Goker M."/>
            <person name="Bristow J."/>
            <person name="Markowitz V."/>
            <person name="Eisen J.A."/>
            <person name="Hugenholtz P."/>
            <person name="Kyrpides N.C."/>
            <person name="Klenk H.P."/>
        </authorList>
    </citation>
    <scope>NUCLEOTIDE SEQUENCE [LARGE SCALE GENOMIC DNA]</scope>
    <source>
        <strain evidence="6">DSM 14365 / CIP 107738 / JCM 11303 / AJ 13395 / SMP-2</strain>
    </source>
</reference>
<comment type="similarity">
    <text evidence="1">Belongs to the heat shock protein 70 family.</text>
</comment>
<dbReference type="InterPro" id="IPR013126">
    <property type="entry name" value="Hsp_70_fam"/>
</dbReference>
<evidence type="ECO:0000256" key="2">
    <source>
        <dbReference type="ARBA" id="ARBA00022741"/>
    </source>
</evidence>
<dbReference type="GO" id="GO:0005524">
    <property type="term" value="F:ATP binding"/>
    <property type="evidence" value="ECO:0007669"/>
    <property type="project" value="UniProtKB-KW"/>
</dbReference>
<organism evidence="5 6">
    <name type="scientific">Haliangium ochraceum (strain DSM 14365 / JCM 11303 / SMP-2)</name>
    <dbReference type="NCBI Taxonomy" id="502025"/>
    <lineage>
        <taxon>Bacteria</taxon>
        <taxon>Pseudomonadati</taxon>
        <taxon>Myxococcota</taxon>
        <taxon>Polyangia</taxon>
        <taxon>Haliangiales</taxon>
        <taxon>Kofleriaceae</taxon>
        <taxon>Haliangium</taxon>
    </lineage>
</organism>
<dbReference type="OrthoDB" id="9766019at2"/>
<keyword evidence="4" id="KW-0143">Chaperone</keyword>
<evidence type="ECO:0000313" key="5">
    <source>
        <dbReference type="EMBL" id="ACY12883.1"/>
    </source>
</evidence>
<dbReference type="eggNOG" id="COG0443">
    <property type="taxonomic scope" value="Bacteria"/>
</dbReference>
<dbReference type="RefSeq" id="WP_012825510.1">
    <property type="nucleotide sequence ID" value="NC_013440.1"/>
</dbReference>
<accession>D0LHM1</accession>
<keyword evidence="3" id="KW-0067">ATP-binding</keyword>
<dbReference type="FunFam" id="3.90.640.10:FF:000003">
    <property type="entry name" value="Molecular chaperone DnaK"/>
    <property type="match status" value="1"/>
</dbReference>
<keyword evidence="6" id="KW-1185">Reference proteome</keyword>
<sequence length="826" mass="89172">MSTDNASSERPFYAGFDLGTTNSAAAVFDGEQITLVRNAQGSALTPSVVRIDGKGRTTVGVRARRYLDSDPDNTRSEFKRLMGTDKPLDFPAAALTRTPQELAAQILGALRADVRDQLGILPTRAVIAVPALFELPQSNATAEAARLAGFERVELLQEPVASALAAGWRAEDMNGAWLVYDIGGGTFDVSLLETRDGLLRVVGHDGDNFLGGRDFDAAVVDWMIERLAEDDDLRLDRGNPEHAAALQVLRRVAEEAKIELSRVDEAVLAPPQPLQVGDTALEFELTLDRDTLERLCAPVVDRSLDVCRRLLEAQGLTPGQVERAVLVGGPTVAPFVRARIERELGVQVSEGHDPMTLVAQGAAIYAATANLDARPEKRAPAAGGHHVWLQYPAVSSDLTPHVVGRVTTRAQPGAPTKLRLVRKDGAWTGAETAIDGEGGFVTIVDLAPRKANVFTIEATDATGATVAVHPDEFTIVQGITISDPPLSRSVGVALASDHVHVYFERGAALPVRRTFTHFTVETVAKGAEQSVLKIPIVQGEFSRAHLCRLVGSLEIGGARVSDTVPSGSPVEVTIELDRGGRLSASALVPATGQVFEEVAHLLVPTADPEVLSASLADLRKRVVELRTEAFRKGWSEGLELLEGTEEQLEAIEHDVIATRGGDEDAGQKARRSLLELDAAIGEVELRRRWPELEEKAMGELAWASDWVSRYGTAAEKQLLEEVGNAVSTARSSHNPGELERQLRVLRRLGNAAFHRHPEAWQWLFEGAASKLSSATDLPKAQALVDQGKAAITRGDEVALRGVVEQLWRLLPIDVQTRRLGFDSGIR</sequence>